<dbReference type="AlphaFoldDB" id="A0A9E4DR93"/>
<accession>A0A9E4DR93</accession>
<dbReference type="EMBL" id="JAJJVO010000055">
    <property type="protein sequence ID" value="MCC9273343.1"/>
    <property type="molecule type" value="Genomic_DNA"/>
</dbReference>
<dbReference type="InterPro" id="IPR017853">
    <property type="entry name" value="GH"/>
</dbReference>
<proteinExistence type="inferred from homology"/>
<evidence type="ECO:0000313" key="6">
    <source>
        <dbReference type="Proteomes" id="UP000813384"/>
    </source>
</evidence>
<dbReference type="Pfam" id="PF00232">
    <property type="entry name" value="Glyco_hydro_1"/>
    <property type="match status" value="1"/>
</dbReference>
<dbReference type="PRINTS" id="PR00131">
    <property type="entry name" value="GLHYDRLASE1"/>
</dbReference>
<dbReference type="Proteomes" id="UP000813384">
    <property type="component" value="Unassembled WGS sequence"/>
</dbReference>
<dbReference type="PANTHER" id="PTHR10353:SF139">
    <property type="entry name" value="6-PHOSPHO-BETA-GLUCOSIDASE GMUD"/>
    <property type="match status" value="1"/>
</dbReference>
<dbReference type="GO" id="GO:0008422">
    <property type="term" value="F:beta-glucosidase activity"/>
    <property type="evidence" value="ECO:0007669"/>
    <property type="project" value="TreeGrafter"/>
</dbReference>
<name>A0A9E4DR93_9ENTE</name>
<evidence type="ECO:0000256" key="4">
    <source>
        <dbReference type="RuleBase" id="RU003690"/>
    </source>
</evidence>
<dbReference type="FunFam" id="3.20.20.80:FF:000004">
    <property type="entry name" value="Beta-glucosidase 6-phospho-beta-glucosidase"/>
    <property type="match status" value="1"/>
</dbReference>
<comment type="caution">
    <text evidence="5">The sequence shown here is derived from an EMBL/GenBank/DDBJ whole genome shotgun (WGS) entry which is preliminary data.</text>
</comment>
<organism evidence="5 6">
    <name type="scientific">Enterococcus aquimarinus</name>
    <dbReference type="NCBI Taxonomy" id="328396"/>
    <lineage>
        <taxon>Bacteria</taxon>
        <taxon>Bacillati</taxon>
        <taxon>Bacillota</taxon>
        <taxon>Bacilli</taxon>
        <taxon>Lactobacillales</taxon>
        <taxon>Enterococcaceae</taxon>
        <taxon>Enterococcus</taxon>
    </lineage>
</organism>
<reference evidence="5" key="1">
    <citation type="journal article" date="2021" name="PeerJ">
        <title>Extensive microbial diversity within the chicken gut microbiome revealed by metagenomics and culture.</title>
        <authorList>
            <person name="Gilroy R."/>
            <person name="Ravi A."/>
            <person name="Getino M."/>
            <person name="Pursley I."/>
            <person name="Horton D.L."/>
            <person name="Alikhan N.F."/>
            <person name="Baker D."/>
            <person name="Gharbi K."/>
            <person name="Hall N."/>
            <person name="Watson M."/>
            <person name="Adriaenssens E.M."/>
            <person name="Foster-Nyarko E."/>
            <person name="Jarju S."/>
            <person name="Secka A."/>
            <person name="Antonio M."/>
            <person name="Oren A."/>
            <person name="Chaudhuri R.R."/>
            <person name="La Ragione R."/>
            <person name="Hildebrand F."/>
            <person name="Pallen M.J."/>
        </authorList>
    </citation>
    <scope>NUCLEOTIDE SEQUENCE</scope>
    <source>
        <strain evidence="5">150</strain>
    </source>
</reference>
<gene>
    <name evidence="5" type="ORF">K8V42_03525</name>
</gene>
<protein>
    <submittedName>
        <fullName evidence="5">Glycoside hydrolase family 1 protein</fullName>
    </submittedName>
</protein>
<dbReference type="GO" id="GO:0016052">
    <property type="term" value="P:carbohydrate catabolic process"/>
    <property type="evidence" value="ECO:0007669"/>
    <property type="project" value="TreeGrafter"/>
</dbReference>
<dbReference type="Gene3D" id="3.20.20.80">
    <property type="entry name" value="Glycosidases"/>
    <property type="match status" value="1"/>
</dbReference>
<evidence type="ECO:0000256" key="3">
    <source>
        <dbReference type="ARBA" id="ARBA00023295"/>
    </source>
</evidence>
<sequence>MIKFPKDFLWGAATSAPQTEGAALTDGKSPSTWDKWFEMEPELFFDQVGPNDTSNVYYQYKEDVALMKKMDMNSYRTSIAWTRLLPDGKTLNPKAVEFYRNYFQEMLDNGVEPIINLFHFDMPWWLMEKGGWEARESVDHFAFYAKMAFEQFGDLIKTWATFNEPLVHIECGYMGDAHWPKVRDFKRAIQVGYHTMLAHAKAVEAYRTNPHNDGKIGIILNLSPVYAKSEEPADQEARHKADLIYIRSFVDTVALGYFPEELIEMLRESDLLPTTIVGDRAIFENNIVDYVGVNYYQPLRVQAPENPVFPAQSPGAWARGYNWPEKRINPHRGWEIFPEGIYTIAMRMKNDYGNMPWFISENGMGVEGEEQFMDENGIIQDDYRIEFLEEHLEYLAKAIEEGSNCFGYHMWTFSDCWSWLNAYKNRYGYYRINRDDHYRRSDKTSSYWMKNVINQHGFTRGERTDDEKKMSGS</sequence>
<comment type="similarity">
    <text evidence="1 4">Belongs to the glycosyl hydrolase 1 family.</text>
</comment>
<evidence type="ECO:0000256" key="2">
    <source>
        <dbReference type="ARBA" id="ARBA00022801"/>
    </source>
</evidence>
<dbReference type="InterPro" id="IPR001360">
    <property type="entry name" value="Glyco_hydro_1"/>
</dbReference>
<reference evidence="5" key="2">
    <citation type="submission" date="2021-11" db="EMBL/GenBank/DDBJ databases">
        <authorList>
            <person name="Gilroy R."/>
        </authorList>
    </citation>
    <scope>NUCLEOTIDE SEQUENCE</scope>
    <source>
        <strain evidence="5">150</strain>
    </source>
</reference>
<keyword evidence="3" id="KW-0326">Glycosidase</keyword>
<dbReference type="GO" id="GO:0005829">
    <property type="term" value="C:cytosol"/>
    <property type="evidence" value="ECO:0007669"/>
    <property type="project" value="TreeGrafter"/>
</dbReference>
<dbReference type="PANTHER" id="PTHR10353">
    <property type="entry name" value="GLYCOSYL HYDROLASE"/>
    <property type="match status" value="1"/>
</dbReference>
<evidence type="ECO:0000313" key="5">
    <source>
        <dbReference type="EMBL" id="MCC9273343.1"/>
    </source>
</evidence>
<dbReference type="SUPFAM" id="SSF51445">
    <property type="entry name" value="(Trans)glycosidases"/>
    <property type="match status" value="1"/>
</dbReference>
<evidence type="ECO:0000256" key="1">
    <source>
        <dbReference type="ARBA" id="ARBA00010838"/>
    </source>
</evidence>
<keyword evidence="2 5" id="KW-0378">Hydrolase</keyword>